<feature type="region of interest" description="Disordered" evidence="1">
    <location>
        <begin position="100"/>
        <end position="123"/>
    </location>
</feature>
<protein>
    <submittedName>
        <fullName evidence="2">Uncharacterized protein</fullName>
    </submittedName>
</protein>
<comment type="caution">
    <text evidence="2">The sequence shown here is derived from an EMBL/GenBank/DDBJ whole genome shotgun (WGS) entry which is preliminary data.</text>
</comment>
<organism evidence="2 3">
    <name type="scientific">Eumeta variegata</name>
    <name type="common">Bagworm moth</name>
    <name type="synonym">Eumeta japonica</name>
    <dbReference type="NCBI Taxonomy" id="151549"/>
    <lineage>
        <taxon>Eukaryota</taxon>
        <taxon>Metazoa</taxon>
        <taxon>Ecdysozoa</taxon>
        <taxon>Arthropoda</taxon>
        <taxon>Hexapoda</taxon>
        <taxon>Insecta</taxon>
        <taxon>Pterygota</taxon>
        <taxon>Neoptera</taxon>
        <taxon>Endopterygota</taxon>
        <taxon>Lepidoptera</taxon>
        <taxon>Glossata</taxon>
        <taxon>Ditrysia</taxon>
        <taxon>Tineoidea</taxon>
        <taxon>Psychidae</taxon>
        <taxon>Oiketicinae</taxon>
        <taxon>Eumeta</taxon>
    </lineage>
</organism>
<keyword evidence="3" id="KW-1185">Reference proteome</keyword>
<dbReference type="AlphaFoldDB" id="A0A4C1U1W5"/>
<feature type="compositionally biased region" description="Basic and acidic residues" evidence="1">
    <location>
        <begin position="113"/>
        <end position="123"/>
    </location>
</feature>
<reference evidence="2 3" key="1">
    <citation type="journal article" date="2019" name="Commun. Biol.">
        <title>The bagworm genome reveals a unique fibroin gene that provides high tensile strength.</title>
        <authorList>
            <person name="Kono N."/>
            <person name="Nakamura H."/>
            <person name="Ohtoshi R."/>
            <person name="Tomita M."/>
            <person name="Numata K."/>
            <person name="Arakawa K."/>
        </authorList>
    </citation>
    <scope>NUCLEOTIDE SEQUENCE [LARGE SCALE GENOMIC DNA]</scope>
</reference>
<dbReference type="Proteomes" id="UP000299102">
    <property type="component" value="Unassembled WGS sequence"/>
</dbReference>
<evidence type="ECO:0000256" key="1">
    <source>
        <dbReference type="SAM" id="MobiDB-lite"/>
    </source>
</evidence>
<accession>A0A4C1U1W5</accession>
<name>A0A4C1U1W5_EUMVA</name>
<gene>
    <name evidence="2" type="ORF">EVAR_10610_1</name>
</gene>
<evidence type="ECO:0000313" key="2">
    <source>
        <dbReference type="EMBL" id="GBP20345.1"/>
    </source>
</evidence>
<evidence type="ECO:0000313" key="3">
    <source>
        <dbReference type="Proteomes" id="UP000299102"/>
    </source>
</evidence>
<dbReference type="EMBL" id="BGZK01000117">
    <property type="protein sequence ID" value="GBP20345.1"/>
    <property type="molecule type" value="Genomic_DNA"/>
</dbReference>
<proteinExistence type="predicted"/>
<sequence>MRGMGKKLKLTINIKPPTLAQLAANTVIIDAMAISRIKAKGTKRQRKTYTACGNDFSLALAERDTSALTRLKGALIRGLLNMLKAGWSIHSGFVYSEPPPIAESQSQAGRGQIETRDRGRECV</sequence>